<gene>
    <name evidence="2" type="ORF">Scep_012844</name>
</gene>
<protein>
    <recommendedName>
        <fullName evidence="4">OTU domain-containing protein</fullName>
    </recommendedName>
</protein>
<evidence type="ECO:0000313" key="3">
    <source>
        <dbReference type="Proteomes" id="UP001419268"/>
    </source>
</evidence>
<dbReference type="EMBL" id="JBBNAG010000005">
    <property type="protein sequence ID" value="KAK9133316.1"/>
    <property type="molecule type" value="Genomic_DNA"/>
</dbReference>
<dbReference type="Proteomes" id="UP001419268">
    <property type="component" value="Unassembled WGS sequence"/>
</dbReference>
<evidence type="ECO:0000256" key="1">
    <source>
        <dbReference type="SAM" id="MobiDB-lite"/>
    </source>
</evidence>
<evidence type="ECO:0008006" key="4">
    <source>
        <dbReference type="Google" id="ProtNLM"/>
    </source>
</evidence>
<dbReference type="CDD" id="cd22744">
    <property type="entry name" value="OTU"/>
    <property type="match status" value="1"/>
</dbReference>
<proteinExistence type="predicted"/>
<organism evidence="2 3">
    <name type="scientific">Stephania cephalantha</name>
    <dbReference type="NCBI Taxonomy" id="152367"/>
    <lineage>
        <taxon>Eukaryota</taxon>
        <taxon>Viridiplantae</taxon>
        <taxon>Streptophyta</taxon>
        <taxon>Embryophyta</taxon>
        <taxon>Tracheophyta</taxon>
        <taxon>Spermatophyta</taxon>
        <taxon>Magnoliopsida</taxon>
        <taxon>Ranunculales</taxon>
        <taxon>Menispermaceae</taxon>
        <taxon>Menispermoideae</taxon>
        <taxon>Cissampelideae</taxon>
        <taxon>Stephania</taxon>
    </lineage>
</organism>
<accession>A0AAP0PA82</accession>
<evidence type="ECO:0000313" key="2">
    <source>
        <dbReference type="EMBL" id="KAK9133316.1"/>
    </source>
</evidence>
<comment type="caution">
    <text evidence="2">The sequence shown here is derived from an EMBL/GenBank/DDBJ whole genome shotgun (WGS) entry which is preliminary data.</text>
</comment>
<sequence length="301" mass="34309">MHMRIVQQLREISYPSSVSLIVPRVKVKTRGKPSQLGKERKRKVSKVELDVENGDTSTKRNPSHFEHVLHPEMIPKKITHLVPHMVHRTRTLMHAVCRDRYSGAAPEEWLDHIEKVDDVKGDGNCGYRVIAAGLGHHEDDAWKRIQNYLYWELQGHQNIWRPILGGDHFETILLSVQHYHDSNDAPLDKWMCMPDLGLVIATCYNVILVSLSPLGSMTFFPLRGAPLVSLSDRVVIGMTHVNNNHFMQVLFKADAHFPQLYPGWRNNIQPEALPWCANLNWKLPATPSISGTPTTVHLDTP</sequence>
<reference evidence="2 3" key="1">
    <citation type="submission" date="2024-01" db="EMBL/GenBank/DDBJ databases">
        <title>Genome assemblies of Stephania.</title>
        <authorList>
            <person name="Yang L."/>
        </authorList>
    </citation>
    <scope>NUCLEOTIDE SEQUENCE [LARGE SCALE GENOMIC DNA]</scope>
    <source>
        <strain evidence="2">JXDWG</strain>
        <tissue evidence="2">Leaf</tissue>
    </source>
</reference>
<keyword evidence="3" id="KW-1185">Reference proteome</keyword>
<feature type="region of interest" description="Disordered" evidence="1">
    <location>
        <begin position="30"/>
        <end position="61"/>
    </location>
</feature>
<dbReference type="AlphaFoldDB" id="A0AAP0PA82"/>
<name>A0AAP0PA82_9MAGN</name>